<accession>A0A8K0VRS0</accession>
<feature type="region of interest" description="Disordered" evidence="1">
    <location>
        <begin position="741"/>
        <end position="840"/>
    </location>
</feature>
<feature type="compositionally biased region" description="Basic and acidic residues" evidence="1">
    <location>
        <begin position="461"/>
        <end position="479"/>
    </location>
</feature>
<feature type="region of interest" description="Disordered" evidence="1">
    <location>
        <begin position="542"/>
        <end position="589"/>
    </location>
</feature>
<feature type="region of interest" description="Disordered" evidence="1">
    <location>
        <begin position="883"/>
        <end position="927"/>
    </location>
</feature>
<feature type="compositionally biased region" description="Basic and acidic residues" evidence="1">
    <location>
        <begin position="38"/>
        <end position="55"/>
    </location>
</feature>
<feature type="region of interest" description="Disordered" evidence="1">
    <location>
        <begin position="314"/>
        <end position="516"/>
    </location>
</feature>
<comment type="caution">
    <text evidence="2">The sequence shown here is derived from an EMBL/GenBank/DDBJ whole genome shotgun (WGS) entry which is preliminary data.</text>
</comment>
<evidence type="ECO:0000256" key="1">
    <source>
        <dbReference type="SAM" id="MobiDB-lite"/>
    </source>
</evidence>
<evidence type="ECO:0000313" key="2">
    <source>
        <dbReference type="EMBL" id="KAH7068642.1"/>
    </source>
</evidence>
<feature type="compositionally biased region" description="Low complexity" evidence="1">
    <location>
        <begin position="758"/>
        <end position="773"/>
    </location>
</feature>
<dbReference type="OrthoDB" id="4207369at2759"/>
<feature type="compositionally biased region" description="Basic residues" evidence="1">
    <location>
        <begin position="628"/>
        <end position="640"/>
    </location>
</feature>
<protein>
    <submittedName>
        <fullName evidence="2">Uncharacterized protein</fullName>
    </submittedName>
</protein>
<gene>
    <name evidence="2" type="ORF">FB567DRAFT_585068</name>
</gene>
<organism evidence="2 3">
    <name type="scientific">Paraphoma chrysanthemicola</name>
    <dbReference type="NCBI Taxonomy" id="798071"/>
    <lineage>
        <taxon>Eukaryota</taxon>
        <taxon>Fungi</taxon>
        <taxon>Dikarya</taxon>
        <taxon>Ascomycota</taxon>
        <taxon>Pezizomycotina</taxon>
        <taxon>Dothideomycetes</taxon>
        <taxon>Pleosporomycetidae</taxon>
        <taxon>Pleosporales</taxon>
        <taxon>Pleosporineae</taxon>
        <taxon>Phaeosphaeriaceae</taxon>
        <taxon>Paraphoma</taxon>
    </lineage>
</organism>
<feature type="compositionally biased region" description="Acidic residues" evidence="1">
    <location>
        <begin position="447"/>
        <end position="459"/>
    </location>
</feature>
<dbReference type="AlphaFoldDB" id="A0A8K0VRS0"/>
<feature type="compositionally biased region" description="Polar residues" evidence="1">
    <location>
        <begin position="164"/>
        <end position="178"/>
    </location>
</feature>
<keyword evidence="3" id="KW-1185">Reference proteome</keyword>
<feature type="compositionally biased region" description="Basic and acidic residues" evidence="1">
    <location>
        <begin position="551"/>
        <end position="566"/>
    </location>
</feature>
<proteinExistence type="predicted"/>
<dbReference type="EMBL" id="JAGMVJ010000031">
    <property type="protein sequence ID" value="KAH7068642.1"/>
    <property type="molecule type" value="Genomic_DNA"/>
</dbReference>
<feature type="region of interest" description="Disordered" evidence="1">
    <location>
        <begin position="1"/>
        <end position="184"/>
    </location>
</feature>
<feature type="compositionally biased region" description="Basic residues" evidence="1">
    <location>
        <begin position="1"/>
        <end position="10"/>
    </location>
</feature>
<dbReference type="Proteomes" id="UP000813461">
    <property type="component" value="Unassembled WGS sequence"/>
</dbReference>
<feature type="compositionally biased region" description="Low complexity" evidence="1">
    <location>
        <begin position="830"/>
        <end position="840"/>
    </location>
</feature>
<name>A0A8K0VRS0_9PLEO</name>
<feature type="compositionally biased region" description="Polar residues" evidence="1">
    <location>
        <begin position="603"/>
        <end position="615"/>
    </location>
</feature>
<feature type="region of interest" description="Disordered" evidence="1">
    <location>
        <begin position="602"/>
        <end position="650"/>
    </location>
</feature>
<sequence length="927" mass="100983">MVPSPRKRAPRSPFRQTWDETDAAFLDPNSLPVARIPRGWERKQETKKTEEGKDKKIWRRFNLRSRASDTTEEQDEEEHDVRSRAVKKRQHMSPKAMEKTASRLNGRKRAFKATRWDRRKSVLPRKKISSTEQAAMDAADSADESDDANTTRESGMDESIAELDTTNDAASARSTLPTNDDRRGTFTFHMDAETVEDLPDYESLDGLGGVDEPFPGEDATIAQFFRSPVKKSSVYTFGSPEKIEYPTLPHITSSTNEFDQSETVIDIAVGNGDEELTEMGGDFENDMGHESSHMIENAPQAADVKNSQVAVTTESAMGGERAGTTTTSTDISYPILPGEVLMSDPAEPELPSPGQSIGEPALEAAKLGDQISADAVQLSAPDLEDHVMTDDAEPDSAEDEFTEASLQLNIQRDCDETVQEEQVTVASPSKDQTQSASGESIGPESEVNTDDVQESEAEVQQEQHDDLYHESRSEKHIEDITDGLTLSFGSSKVASREPTPRKLHSPPPPPVQSGMDDATMTIALDDDTALLKDFINRAAASKAEKAAVLTHRRESLQNRRDSDVIRHALASPRKALEDKDTNSPSKYDTELTLDLSQTLTLSMPTEGSISPTPGQDDQEGTAEERSLRGSRRSSRAKKSRLPAPASAAQVQKSKIAIRRADGNEHVVLKKSDAQELATLTRANTRKNKQGAFNVTVRLLKLAVDADKLPPVDDSTREIVLGKNIRWDEQLAYYQENPETVAEAESLATPDELSMEDASAPTAKKSKISKSSTPKIRRVRGLGTANGTPGKGLLAPASLLPEDVQTERETAAPAQQLPRPKASKVKKMPVASTTATPALSATESKLPTLDVIPVGVEPTKERKSRLAAPRKVTLPQPTASLAVEGKENAQRTGISGATPKKGIPAPKVIIPPSVGMESGLPRRRGRKI</sequence>
<reference evidence="2" key="1">
    <citation type="journal article" date="2021" name="Nat. Commun.">
        <title>Genetic determinants of endophytism in the Arabidopsis root mycobiome.</title>
        <authorList>
            <person name="Mesny F."/>
            <person name="Miyauchi S."/>
            <person name="Thiergart T."/>
            <person name="Pickel B."/>
            <person name="Atanasova L."/>
            <person name="Karlsson M."/>
            <person name="Huettel B."/>
            <person name="Barry K.W."/>
            <person name="Haridas S."/>
            <person name="Chen C."/>
            <person name="Bauer D."/>
            <person name="Andreopoulos W."/>
            <person name="Pangilinan J."/>
            <person name="LaButti K."/>
            <person name="Riley R."/>
            <person name="Lipzen A."/>
            <person name="Clum A."/>
            <person name="Drula E."/>
            <person name="Henrissat B."/>
            <person name="Kohler A."/>
            <person name="Grigoriev I.V."/>
            <person name="Martin F.M."/>
            <person name="Hacquard S."/>
        </authorList>
    </citation>
    <scope>NUCLEOTIDE SEQUENCE</scope>
    <source>
        <strain evidence="2">MPI-SDFR-AT-0120</strain>
    </source>
</reference>
<evidence type="ECO:0000313" key="3">
    <source>
        <dbReference type="Proteomes" id="UP000813461"/>
    </source>
</evidence>
<feature type="compositionally biased region" description="Acidic residues" evidence="1">
    <location>
        <begin position="390"/>
        <end position="402"/>
    </location>
</feature>
<feature type="compositionally biased region" description="Polar residues" evidence="1">
    <location>
        <begin position="420"/>
        <end position="438"/>
    </location>
</feature>